<proteinExistence type="predicted"/>
<evidence type="ECO:0000313" key="2">
    <source>
        <dbReference type="Proteomes" id="UP000198582"/>
    </source>
</evidence>
<dbReference type="AlphaFoldDB" id="A0A1H8YNG7"/>
<reference evidence="1 2" key="1">
    <citation type="submission" date="2016-10" db="EMBL/GenBank/DDBJ databases">
        <authorList>
            <person name="de Groot N.N."/>
        </authorList>
    </citation>
    <scope>NUCLEOTIDE SEQUENCE [LARGE SCALE GENOMIC DNA]</scope>
    <source>
        <strain evidence="1 2">DSM 44993</strain>
    </source>
</reference>
<dbReference type="EMBL" id="FOEF01000029">
    <property type="protein sequence ID" value="SEP53592.1"/>
    <property type="molecule type" value="Genomic_DNA"/>
</dbReference>
<protein>
    <submittedName>
        <fullName evidence="1">Uncharacterized protein</fullName>
    </submittedName>
</protein>
<dbReference type="Proteomes" id="UP000198582">
    <property type="component" value="Unassembled WGS sequence"/>
</dbReference>
<dbReference type="RefSeq" id="WP_091628364.1">
    <property type="nucleotide sequence ID" value="NZ_FOEF01000029.1"/>
</dbReference>
<gene>
    <name evidence="1" type="ORF">SAMN04489732_12917</name>
</gene>
<evidence type="ECO:0000313" key="1">
    <source>
        <dbReference type="EMBL" id="SEP53592.1"/>
    </source>
</evidence>
<accession>A0A1H8YNG7</accession>
<keyword evidence="2" id="KW-1185">Reference proteome</keyword>
<dbReference type="OrthoDB" id="4529167at2"/>
<name>A0A1H8YNG7_9PSEU</name>
<organism evidence="1 2">
    <name type="scientific">Amycolatopsis saalfeldensis</name>
    <dbReference type="NCBI Taxonomy" id="394193"/>
    <lineage>
        <taxon>Bacteria</taxon>
        <taxon>Bacillati</taxon>
        <taxon>Actinomycetota</taxon>
        <taxon>Actinomycetes</taxon>
        <taxon>Pseudonocardiales</taxon>
        <taxon>Pseudonocardiaceae</taxon>
        <taxon>Amycolatopsis</taxon>
    </lineage>
</organism>
<sequence length="330" mass="35640">MAMTWRQPTEGEREEVSDSVQELAWQLARHQTGLGPADSPLSVHDAGTSPRDQAAAWLALASAAAEVREIAEVIVRFAVHGAGRTGAVGYPAIGAALGITRQSARGKYPDAVKAPRPGPRASRVVDAAYQSWRLLGDGRYESDLAQQLLKADELEADRGPIRPVVPISDLDAEYLHAVLAAAGTQAVASIAAALHEVLTVLQSEHPEPAHARRRARMALTGEGHGRNESVSLLSLASEGEDISPGRVNDQARKQLVEMILRWVTGPDVYVQVASSLAFEVARHADQHGPDGWKRIADRWLQPGLRSGRMFAVAYRLLYSQSDHFDAARLG</sequence>